<sequence>MSLTARPLQPLTRNLRPAVGHAFDQKRLPVHLRGVESQQLPPLDQPTRGKSQLVAVEDQDFGDDVLVAMLELPLLRPAEPAWRNGVATSCSPDAQGLGIVGAFSLLNAVADGECEGLCLVNLLGNGGIAGDWCRRLIAWSSSGCWLAIDVDGSRGEVEVNTFTPVLALVRDLVNRLWTCGLGAKGDPWAQEDGPGCLPTGPVIFPGIFSVCELEPKVLDDLDLDLDSGGKMASSAERRSTLDVGIGEQKPLKMYQGAGVVVSLCFATDSKHSARNARRLK</sequence>
<gene>
    <name evidence="1" type="ORF">IWX46DRAFT_578597</name>
</gene>
<dbReference type="EMBL" id="JBBPDW010000005">
    <property type="protein sequence ID" value="KAK7552617.1"/>
    <property type="molecule type" value="Genomic_DNA"/>
</dbReference>
<keyword evidence="2" id="KW-1185">Reference proteome</keyword>
<organism evidence="1 2">
    <name type="scientific">Phyllosticta citricarpa</name>
    <dbReference type="NCBI Taxonomy" id="55181"/>
    <lineage>
        <taxon>Eukaryota</taxon>
        <taxon>Fungi</taxon>
        <taxon>Dikarya</taxon>
        <taxon>Ascomycota</taxon>
        <taxon>Pezizomycotina</taxon>
        <taxon>Dothideomycetes</taxon>
        <taxon>Dothideomycetes incertae sedis</taxon>
        <taxon>Botryosphaeriales</taxon>
        <taxon>Phyllostictaceae</taxon>
        <taxon>Phyllosticta</taxon>
    </lineage>
</organism>
<reference evidence="1 2" key="1">
    <citation type="submission" date="2024-04" db="EMBL/GenBank/DDBJ databases">
        <title>Phyllosticta paracitricarpa is synonymous to the EU quarantine fungus P. citricarpa based on phylogenomic analyses.</title>
        <authorList>
            <consortium name="Lawrence Berkeley National Laboratory"/>
            <person name="Van Ingen-Buijs V.A."/>
            <person name="Van Westerhoven A.C."/>
            <person name="Haridas S."/>
            <person name="Skiadas P."/>
            <person name="Martin F."/>
            <person name="Groenewald J.Z."/>
            <person name="Crous P.W."/>
            <person name="Seidl M.F."/>
        </authorList>
    </citation>
    <scope>NUCLEOTIDE SEQUENCE [LARGE SCALE GENOMIC DNA]</scope>
    <source>
        <strain evidence="1 2">CBS 122670</strain>
    </source>
</reference>
<comment type="caution">
    <text evidence="1">The sequence shown here is derived from an EMBL/GenBank/DDBJ whole genome shotgun (WGS) entry which is preliminary data.</text>
</comment>
<accession>A0ABR1MLH3</accession>
<name>A0ABR1MLH3_9PEZI</name>
<proteinExistence type="predicted"/>
<protein>
    <submittedName>
        <fullName evidence="1">Uncharacterized protein</fullName>
    </submittedName>
</protein>
<evidence type="ECO:0000313" key="2">
    <source>
        <dbReference type="Proteomes" id="UP001365128"/>
    </source>
</evidence>
<evidence type="ECO:0000313" key="1">
    <source>
        <dbReference type="EMBL" id="KAK7552617.1"/>
    </source>
</evidence>
<dbReference type="Proteomes" id="UP001365128">
    <property type="component" value="Unassembled WGS sequence"/>
</dbReference>